<organism evidence="1 2">
    <name type="scientific">Methylobacterium aquaticum</name>
    <dbReference type="NCBI Taxonomy" id="270351"/>
    <lineage>
        <taxon>Bacteria</taxon>
        <taxon>Pseudomonadati</taxon>
        <taxon>Pseudomonadota</taxon>
        <taxon>Alphaproteobacteria</taxon>
        <taxon>Hyphomicrobiales</taxon>
        <taxon>Methylobacteriaceae</taxon>
        <taxon>Methylobacterium</taxon>
    </lineage>
</organism>
<dbReference type="PATRIC" id="fig|270351.6.peg.73"/>
<reference evidence="1 2" key="1">
    <citation type="submission" date="2015-03" db="EMBL/GenBank/DDBJ databases">
        <title>Genome sequencing of Methylobacterium aquaticum DSM16371 type strain.</title>
        <authorList>
            <person name="Chaudhry V."/>
            <person name="Patil P.B."/>
        </authorList>
    </citation>
    <scope>NUCLEOTIDE SEQUENCE [LARGE SCALE GENOMIC DNA]</scope>
    <source>
        <strain evidence="1 2">DSM 16371</strain>
    </source>
</reference>
<name>A0A0J6T128_9HYPH</name>
<evidence type="ECO:0000313" key="2">
    <source>
        <dbReference type="Proteomes" id="UP000035929"/>
    </source>
</evidence>
<proteinExistence type="predicted"/>
<dbReference type="AlphaFoldDB" id="A0A0J6T128"/>
<sequence>MTIVSAERIAARRQSAEIAAWTGSGEAERMAAMTDAEVAALIEIEDAEAAALAVRDKARDAARLARHGLGHDQIVRATGRGTHHDSHGVEAIDLAGDWRVVAIDGATGRIHLAPASGQGQYALVRPEQIVR</sequence>
<gene>
    <name evidence="1" type="ORF">VP06_01365</name>
</gene>
<protein>
    <submittedName>
        <fullName evidence="1">Uncharacterized protein</fullName>
    </submittedName>
</protein>
<dbReference type="RefSeq" id="WP_048462028.1">
    <property type="nucleotide sequence ID" value="NZ_JBNTQU010000038.1"/>
</dbReference>
<dbReference type="OrthoDB" id="9993456at2"/>
<comment type="caution">
    <text evidence="1">The sequence shown here is derived from an EMBL/GenBank/DDBJ whole genome shotgun (WGS) entry which is preliminary data.</text>
</comment>
<dbReference type="EMBL" id="LABX01000010">
    <property type="protein sequence ID" value="KMO41155.1"/>
    <property type="molecule type" value="Genomic_DNA"/>
</dbReference>
<dbReference type="Proteomes" id="UP000035929">
    <property type="component" value="Unassembled WGS sequence"/>
</dbReference>
<evidence type="ECO:0000313" key="1">
    <source>
        <dbReference type="EMBL" id="KMO41155.1"/>
    </source>
</evidence>
<accession>A0A0J6T128</accession>